<organism evidence="2 3">
    <name type="scientific">Phormidesmis priestleyi</name>
    <dbReference type="NCBI Taxonomy" id="268141"/>
    <lineage>
        <taxon>Bacteria</taxon>
        <taxon>Bacillati</taxon>
        <taxon>Cyanobacteriota</taxon>
        <taxon>Cyanophyceae</taxon>
        <taxon>Leptolyngbyales</taxon>
        <taxon>Leptolyngbyaceae</taxon>
        <taxon>Phormidesmis</taxon>
    </lineage>
</organism>
<dbReference type="AlphaFoldDB" id="A0A2W4Z019"/>
<evidence type="ECO:0000313" key="2">
    <source>
        <dbReference type="EMBL" id="PZO51685.1"/>
    </source>
</evidence>
<evidence type="ECO:0000313" key="3">
    <source>
        <dbReference type="Proteomes" id="UP000249794"/>
    </source>
</evidence>
<keyword evidence="1" id="KW-1133">Transmembrane helix</keyword>
<keyword evidence="1" id="KW-0812">Transmembrane</keyword>
<reference evidence="2 3" key="2">
    <citation type="submission" date="2018-06" db="EMBL/GenBank/DDBJ databases">
        <title>Metagenomic assembly of (sub)arctic Cyanobacteria and their associated microbiome from non-axenic cultures.</title>
        <authorList>
            <person name="Baurain D."/>
        </authorList>
    </citation>
    <scope>NUCLEOTIDE SEQUENCE [LARGE SCALE GENOMIC DNA]</scope>
    <source>
        <strain evidence="2">ULC027bin1</strain>
    </source>
</reference>
<name>A0A2W4Z019_9CYAN</name>
<reference evidence="3" key="1">
    <citation type="submission" date="2018-04" db="EMBL/GenBank/DDBJ databases">
        <authorList>
            <person name="Cornet L."/>
        </authorList>
    </citation>
    <scope>NUCLEOTIDE SEQUENCE [LARGE SCALE GENOMIC DNA]</scope>
</reference>
<comment type="caution">
    <text evidence="2">The sequence shown here is derived from an EMBL/GenBank/DDBJ whole genome shotgun (WGS) entry which is preliminary data.</text>
</comment>
<sequence>MQLRPLSPMSKPQYALTEIPQHQLSQLPQQGIVTIDGKRYQVQLIAHQPITQHRDRPPSHYQTAQSRGIPPQTIHLPKLPTALSLTLSAVIALSFLVAASMFSIGLTAYSNSVERTNQTRSFIRVE</sequence>
<feature type="transmembrane region" description="Helical" evidence="1">
    <location>
        <begin position="85"/>
        <end position="109"/>
    </location>
</feature>
<proteinExistence type="predicted"/>
<dbReference type="EMBL" id="QBMP01000162">
    <property type="protein sequence ID" value="PZO51685.1"/>
    <property type="molecule type" value="Genomic_DNA"/>
</dbReference>
<dbReference type="Proteomes" id="UP000249794">
    <property type="component" value="Unassembled WGS sequence"/>
</dbReference>
<gene>
    <name evidence="2" type="ORF">DCF15_14540</name>
</gene>
<protein>
    <submittedName>
        <fullName evidence="2">Uncharacterized protein</fullName>
    </submittedName>
</protein>
<accession>A0A2W4Z019</accession>
<keyword evidence="1" id="KW-0472">Membrane</keyword>
<evidence type="ECO:0000256" key="1">
    <source>
        <dbReference type="SAM" id="Phobius"/>
    </source>
</evidence>